<name>C7DI26_MICA2</name>
<dbReference type="SUPFAM" id="SSF51735">
    <property type="entry name" value="NAD(P)-binding Rossmann-fold domains"/>
    <property type="match status" value="1"/>
</dbReference>
<evidence type="ECO:0000313" key="6">
    <source>
        <dbReference type="Proteomes" id="UP000332487"/>
    </source>
</evidence>
<keyword evidence="1" id="KW-0436">Ligase</keyword>
<accession>C7DI26</accession>
<keyword evidence="3" id="KW-0067">ATP-binding</keyword>
<evidence type="ECO:0000259" key="4">
    <source>
        <dbReference type="SMART" id="SM00881"/>
    </source>
</evidence>
<protein>
    <submittedName>
        <fullName evidence="5">CoA-binding domain protein</fullName>
    </submittedName>
</protein>
<dbReference type="SMART" id="SM00881">
    <property type="entry name" value="CoA_binding"/>
    <property type="match status" value="1"/>
</dbReference>
<dbReference type="InterPro" id="IPR032875">
    <property type="entry name" value="Succ_CoA_lig_flav_dom"/>
</dbReference>
<reference evidence="5 6" key="1">
    <citation type="journal article" date="2009" name="Genome Biol.">
        <title>Community-wide analysis of microbial genome sequence signatures.</title>
        <authorList>
            <person name="Dick G.J."/>
            <person name="Andersson A.F."/>
            <person name="Baker B.J."/>
            <person name="Simmons S.L."/>
            <person name="Thomas B.C."/>
            <person name="Yelton A.P."/>
            <person name="Banfield J.F."/>
        </authorList>
    </citation>
    <scope>NUCLEOTIDE SEQUENCE [LARGE SCALE GENOMIC DNA]</scope>
    <source>
        <strain evidence="5">ARMAN-2</strain>
    </source>
</reference>
<dbReference type="Pfam" id="PF13607">
    <property type="entry name" value="Succ_CoA_lig"/>
    <property type="match status" value="1"/>
</dbReference>
<feature type="domain" description="CoA-binding" evidence="4">
    <location>
        <begin position="26"/>
        <end position="122"/>
    </location>
</feature>
<dbReference type="Pfam" id="PF13380">
    <property type="entry name" value="CoA_binding_2"/>
    <property type="match status" value="1"/>
</dbReference>
<dbReference type="SUPFAM" id="SSF52210">
    <property type="entry name" value="Succinyl-CoA synthetase domains"/>
    <property type="match status" value="2"/>
</dbReference>
<dbReference type="GO" id="GO:0005524">
    <property type="term" value="F:ATP binding"/>
    <property type="evidence" value="ECO:0007669"/>
    <property type="project" value="UniProtKB-KW"/>
</dbReference>
<dbReference type="GO" id="GO:0043758">
    <property type="term" value="F:acetate-CoA ligase (ADP-forming) activity"/>
    <property type="evidence" value="ECO:0007669"/>
    <property type="project" value="InterPro"/>
</dbReference>
<dbReference type="InterPro" id="IPR036291">
    <property type="entry name" value="NAD(P)-bd_dom_sf"/>
</dbReference>
<evidence type="ECO:0000256" key="2">
    <source>
        <dbReference type="ARBA" id="ARBA00022741"/>
    </source>
</evidence>
<evidence type="ECO:0000256" key="1">
    <source>
        <dbReference type="ARBA" id="ARBA00022598"/>
    </source>
</evidence>
<dbReference type="InterPro" id="IPR003781">
    <property type="entry name" value="CoA-bd"/>
</dbReference>
<sequence length="479" mass="51295">MASNIVKHENHGILSDADKVEGLAIMMNPKSVAIVGASQNPDKVGHVILQNYLDVGYSGKLYPVNANASGKILGLESYRNITEIKKPIDLAVIAIPAKFTSELITECHKAGVKSIVVVSSGYAEIGEVKLEQELIDLANKYKIPLLGPNCLGVMDLKSRVDTLFLPTFKIDRPSIGGVSFVSQSGAVGSSTLDIIANEGFGLSKFISYGNASVIDETDILNYLAKDEDTKVILYYIEGVKRGRAFIEAAKKATLKKPIVVLKGGRTEAGSKAAHSHTASLAGSYEAYDAVFRQFGLIRADDIQDFVSFSKIFVSQPKCTGNRVAIMTNGGGVGVVGTDSLYSNGLQLAELSEESKKALKKALPPIVGVNMPIDMAGDADDKRFSATLDIISKDQNIDAIMAITLFQTPGADSRVASTLIHYGTTMEKPMVVVSIGGSYTGVHKMMMERSGIPVYDSPNTASRALAALISYSKYLHRMGK</sequence>
<dbReference type="Gene3D" id="3.40.50.261">
    <property type="entry name" value="Succinyl-CoA synthetase domains"/>
    <property type="match status" value="2"/>
</dbReference>
<keyword evidence="6" id="KW-1185">Reference proteome</keyword>
<gene>
    <name evidence="5" type="ORF">UNLARM2_0718</name>
</gene>
<dbReference type="PANTHER" id="PTHR43334:SF1">
    <property type="entry name" value="3-HYDROXYPROPIONATE--COA LIGASE [ADP-FORMING]"/>
    <property type="match status" value="1"/>
</dbReference>
<evidence type="ECO:0000313" key="5">
    <source>
        <dbReference type="EMBL" id="EET89600.1"/>
    </source>
</evidence>
<reference evidence="5 6" key="2">
    <citation type="journal article" date="2010" name="Proc. Natl. Acad. Sci. U.S.A.">
        <title>Enigmatic, ultrasmall, uncultivated Archaea.</title>
        <authorList>
            <person name="Baker B.J."/>
            <person name="Comolli L.R."/>
            <person name="Dick G.J."/>
            <person name="Hauser L.J."/>
            <person name="Hyatt D."/>
            <person name="Dill B.D."/>
            <person name="Land M.L."/>
            <person name="Verberkmoes N.C."/>
            <person name="Hettich R.L."/>
            <person name="Banfield J.F."/>
        </authorList>
    </citation>
    <scope>NUCLEOTIDE SEQUENCE [LARGE SCALE GENOMIC DNA]</scope>
    <source>
        <strain evidence="5">ARMAN-2</strain>
    </source>
</reference>
<dbReference type="InterPro" id="IPR043938">
    <property type="entry name" value="Ligase_CoA_dom"/>
</dbReference>
<dbReference type="Pfam" id="PF19045">
    <property type="entry name" value="Ligase_CoA_2"/>
    <property type="match status" value="1"/>
</dbReference>
<organism evidence="5 6">
    <name type="scientific">Candidatus Micrarchaeum acidiphilum ARMAN-2</name>
    <dbReference type="NCBI Taxonomy" id="425595"/>
    <lineage>
        <taxon>Archaea</taxon>
        <taxon>Candidatus Micrarchaeota</taxon>
        <taxon>Candidatus Micrarchaeia</taxon>
        <taxon>Candidatus Micrarchaeales</taxon>
        <taxon>Candidatus Micrarchaeaceae</taxon>
        <taxon>Candidatus Micrarchaeum</taxon>
    </lineage>
</organism>
<dbReference type="Gene3D" id="3.40.50.720">
    <property type="entry name" value="NAD(P)-binding Rossmann-like Domain"/>
    <property type="match status" value="1"/>
</dbReference>
<dbReference type="EMBL" id="GG697241">
    <property type="protein sequence ID" value="EET89600.1"/>
    <property type="molecule type" value="Genomic_DNA"/>
</dbReference>
<proteinExistence type="predicted"/>
<dbReference type="AlphaFoldDB" id="C7DI26"/>
<evidence type="ECO:0000256" key="3">
    <source>
        <dbReference type="ARBA" id="ARBA00022840"/>
    </source>
</evidence>
<dbReference type="InterPro" id="IPR016102">
    <property type="entry name" value="Succinyl-CoA_synth-like"/>
</dbReference>
<dbReference type="Proteomes" id="UP000332487">
    <property type="component" value="Unassembled WGS sequence"/>
</dbReference>
<dbReference type="PANTHER" id="PTHR43334">
    <property type="entry name" value="ACETATE--COA LIGASE [ADP-FORMING]"/>
    <property type="match status" value="1"/>
</dbReference>
<keyword evidence="2" id="KW-0547">Nucleotide-binding</keyword>
<dbReference type="InterPro" id="IPR051538">
    <property type="entry name" value="Acyl-CoA_Synth/Transferase"/>
</dbReference>